<dbReference type="InterPro" id="IPR011050">
    <property type="entry name" value="Pectin_lyase_fold/virulence"/>
</dbReference>
<protein>
    <recommendedName>
        <fullName evidence="5">Right-handed parallel beta-helix repeat-containing protein</fullName>
    </recommendedName>
</protein>
<accession>A0A432VA26</accession>
<comment type="caution">
    <text evidence="3">The sequence shown here is derived from an EMBL/GenBank/DDBJ whole genome shotgun (WGS) entry which is preliminary data.</text>
</comment>
<dbReference type="InterPro" id="IPR012334">
    <property type="entry name" value="Pectin_lyas_fold"/>
</dbReference>
<dbReference type="OrthoDB" id="7779280at2"/>
<dbReference type="RefSeq" id="WP_128624545.1">
    <property type="nucleotide sequence ID" value="NZ_ML133508.1"/>
</dbReference>
<dbReference type="InterPro" id="IPR054136">
    <property type="entry name" value="Gp49_pectate_lyase-like"/>
</dbReference>
<dbReference type="AlphaFoldDB" id="A0A432VA26"/>
<dbReference type="EMBL" id="RKST01000003">
    <property type="protein sequence ID" value="RUM99042.1"/>
    <property type="molecule type" value="Genomic_DNA"/>
</dbReference>
<dbReference type="Pfam" id="PF20745">
    <property type="entry name" value="TSP_Ig-like"/>
    <property type="match status" value="1"/>
</dbReference>
<dbReference type="Proteomes" id="UP000281647">
    <property type="component" value="Unassembled WGS sequence"/>
</dbReference>
<proteinExistence type="predicted"/>
<gene>
    <name evidence="3" type="ORF">EET67_05230</name>
</gene>
<feature type="domain" description="Gp49 pectin lyase-like" evidence="2">
    <location>
        <begin position="491"/>
        <end position="750"/>
    </location>
</feature>
<dbReference type="Gene3D" id="2.160.20.10">
    <property type="entry name" value="Single-stranded right-handed beta-helix, Pectin lyase-like"/>
    <property type="match status" value="1"/>
</dbReference>
<feature type="domain" description="Tailspike protein-like Ig-like" evidence="1">
    <location>
        <begin position="363"/>
        <end position="451"/>
    </location>
</feature>
<name>A0A432VA26_9HYPH</name>
<dbReference type="Pfam" id="PF22442">
    <property type="entry name" value="Gp49_Pectate_lyase_like"/>
    <property type="match status" value="1"/>
</dbReference>
<evidence type="ECO:0000259" key="1">
    <source>
        <dbReference type="Pfam" id="PF20745"/>
    </source>
</evidence>
<evidence type="ECO:0000313" key="3">
    <source>
        <dbReference type="EMBL" id="RUM99042.1"/>
    </source>
</evidence>
<sequence>MAQTAENVFRDFVTDGVASSGANKPKKAEVRELLTGYETIINAFVSGGGTIVQGAANLPTLLNYPSLTMAWVIDPDPNLSGIYQKQGASGAGSWVRLLDLPYSFIKATNAGAGTANAIVATTSIPVPTADGGALVTVNVSADNTGPATVSFNGGPALNIISSSGNAMQAGYLTAGMQIAGFKVGSDFRLLSEAATAAMLALVEQAVLDAQAAVAAAQAAMSSVVPNIFATKAAAEAYAPAVAPDFINLAGYTFAGDGGGALYKKVAVEPTHAGKFSITLSDAVTVVWYEIAEEVVNPLMFGVNRNSAFDQTAAFQAMLDHGATEIYLPRGIYKLDGDLTCNHDLKVRGVGTLDFSAGTGQLATSGIATRVGDLSANVAKGSRTLSFTSVDGIEEFDLLCLYNPTDYSWSGHRASYREGEFCRVHSISGNTVTIYGQTYDPYTAANMQVYRVDGVSVDIDEITVIPSATASKAPIQIDYGDGVRIGRIKGSKGAYALIQIKRCYDVVIDDPSVLNNSPVVSDEYGISIANSQNLRISGPAINATRHAVALGGFDEVNCVPTREARIHNAILSNAVDIGAGDAHGNCDCVTYQGCTFRNQGALGGRNTSWLGCTIRGDKTASGIGMFGTEIVGGTYTFSDNTIISDGDGAANAYFHMVAYGPGNTPTGLQGLRDDLLLVANNNTFDVAGGVNSKLFHYDHRGNAKKATIIIDGVVVHRATALQTVAWIRDTVTTPMASNGIVVDHVFAPSGTALLLSQSSLAGVPTREMTQRGKVDFTTQANQVNAAPAQNFRYKYSKMPSATAGVSLAAGTSSGLTAGQPASPKIYELSSTYIRPAIVAPAAFTAGDVVSMHWTAGIQDV</sequence>
<dbReference type="InterPro" id="IPR049350">
    <property type="entry name" value="TSP_Ig-like"/>
</dbReference>
<keyword evidence="4" id="KW-1185">Reference proteome</keyword>
<evidence type="ECO:0000313" key="4">
    <source>
        <dbReference type="Proteomes" id="UP000281647"/>
    </source>
</evidence>
<dbReference type="SUPFAM" id="SSF51126">
    <property type="entry name" value="Pectin lyase-like"/>
    <property type="match status" value="1"/>
</dbReference>
<evidence type="ECO:0008006" key="5">
    <source>
        <dbReference type="Google" id="ProtNLM"/>
    </source>
</evidence>
<organism evidence="3 4">
    <name type="scientific">Borborobacter arsenicus</name>
    <dbReference type="NCBI Taxonomy" id="1851146"/>
    <lineage>
        <taxon>Bacteria</taxon>
        <taxon>Pseudomonadati</taxon>
        <taxon>Pseudomonadota</taxon>
        <taxon>Alphaproteobacteria</taxon>
        <taxon>Hyphomicrobiales</taxon>
        <taxon>Phyllobacteriaceae</taxon>
        <taxon>Borborobacter</taxon>
    </lineage>
</organism>
<reference evidence="3 4" key="1">
    <citation type="submission" date="2018-11" db="EMBL/GenBank/DDBJ databases">
        <title>Pseudaminobacter arsenicus sp. nov., an arsenic-resistant bacterium isolated from arsenic-rich aquifers.</title>
        <authorList>
            <person name="Mu Y."/>
        </authorList>
    </citation>
    <scope>NUCLEOTIDE SEQUENCE [LARGE SCALE GENOMIC DNA]</scope>
    <source>
        <strain evidence="3 4">CB3</strain>
    </source>
</reference>
<evidence type="ECO:0000259" key="2">
    <source>
        <dbReference type="Pfam" id="PF22442"/>
    </source>
</evidence>